<evidence type="ECO:0000259" key="4">
    <source>
        <dbReference type="Pfam" id="PF00496"/>
    </source>
</evidence>
<sequence length="502" mass="55423">MTSRTLLIGALLAASSITPSYAQSAGKDVTIVLDEEVDLVEPCMATRSNIGRIVLQNISETLTELDVRNNKGLMPRLAEKWEEEKPGTWRFHLRKDAKFSDGSAFDAGDVKHSIERAMSPKLSCETPRYFGDTKISTNVVDDNTIDITADPAQPILPLLMTLVTIVPAETPIEFTRNPIGTGPYKLTEWKAGQNITLDRRDDYWGKAPDVSKATYVFRADPSVRAAMVAAGEADLAPNISELDATDAKLDFNYLNSETFYMRVDTSIKPLDDVRVRKALNMALDRDAFIGTLLPKGALKAVAMVPPSTIGWNPDVKPLPFDLEGAKKLLAEAKADGVPVDTPITIVGRTNNFPNVVEVLEAAQQMFEAAGFKIKLQMFEVAEFEKQYSKPYPENRGPQLVAAQHDNSRGDPVFSMYFKYDSKGRQSGIANPEVDKMIADATAATGDKRTADWKKLIAYLYDDEVADVLMFHMVGFARVNPRIAFTPTIATNSQLQLSEISFK</sequence>
<evidence type="ECO:0000313" key="7">
    <source>
        <dbReference type="Proteomes" id="UP000187891"/>
    </source>
</evidence>
<dbReference type="EMBL" id="JAVRAF010000005">
    <property type="protein sequence ID" value="MDX8304022.1"/>
    <property type="molecule type" value="Genomic_DNA"/>
</dbReference>
<accession>A0A1R3TQE8</accession>
<keyword evidence="3" id="KW-0732">Signal</keyword>
<dbReference type="InterPro" id="IPR000914">
    <property type="entry name" value="SBP_5_dom"/>
</dbReference>
<evidence type="ECO:0000256" key="1">
    <source>
        <dbReference type="ARBA" id="ARBA00004418"/>
    </source>
</evidence>
<dbReference type="Gene3D" id="3.40.190.10">
    <property type="entry name" value="Periplasmic binding protein-like II"/>
    <property type="match status" value="1"/>
</dbReference>
<feature type="chain" id="PRO_5042688775" evidence="3">
    <location>
        <begin position="23"/>
        <end position="502"/>
    </location>
</feature>
<dbReference type="EMBL" id="FMUE01000005">
    <property type="protein sequence ID" value="SCX23982.1"/>
    <property type="molecule type" value="Genomic_DNA"/>
</dbReference>
<evidence type="ECO:0000313" key="6">
    <source>
        <dbReference type="EMBL" id="SCX23982.1"/>
    </source>
</evidence>
<dbReference type="Proteomes" id="UP000187891">
    <property type="component" value="Unassembled WGS sequence"/>
</dbReference>
<dbReference type="Pfam" id="PF00496">
    <property type="entry name" value="SBP_bac_5"/>
    <property type="match status" value="1"/>
</dbReference>
<dbReference type="AlphaFoldDB" id="A0A1R3TQE8"/>
<dbReference type="SUPFAM" id="SSF53850">
    <property type="entry name" value="Periplasmic binding protein-like II"/>
    <property type="match status" value="1"/>
</dbReference>
<reference evidence="6" key="2">
    <citation type="submission" date="2016-10" db="EMBL/GenBank/DDBJ databases">
        <authorList>
            <person name="de Groot N.N."/>
        </authorList>
    </citation>
    <scope>NUCLEOTIDE SEQUENCE [LARGE SCALE GENOMIC DNA]</scope>
    <source>
        <strain evidence="6">DSM25559</strain>
    </source>
</reference>
<dbReference type="GO" id="GO:0030288">
    <property type="term" value="C:outer membrane-bounded periplasmic space"/>
    <property type="evidence" value="ECO:0007669"/>
    <property type="project" value="UniProtKB-ARBA"/>
</dbReference>
<proteinExistence type="inferred from homology"/>
<dbReference type="GO" id="GO:0043190">
    <property type="term" value="C:ATP-binding cassette (ABC) transporter complex"/>
    <property type="evidence" value="ECO:0007669"/>
    <property type="project" value="InterPro"/>
</dbReference>
<name>A0A1R3TQE8_9HYPH</name>
<dbReference type="InterPro" id="IPR039424">
    <property type="entry name" value="SBP_5"/>
</dbReference>
<dbReference type="Gene3D" id="3.90.76.10">
    <property type="entry name" value="Dipeptide-binding Protein, Domain 1"/>
    <property type="match status" value="1"/>
</dbReference>
<dbReference type="CDD" id="cd08491">
    <property type="entry name" value="PBP2_NikA_DppA_OppA_like_12"/>
    <property type="match status" value="1"/>
</dbReference>
<feature type="signal peptide" evidence="3">
    <location>
        <begin position="1"/>
        <end position="22"/>
    </location>
</feature>
<comment type="similarity">
    <text evidence="2">Belongs to the bacterial solute-binding protein 5 family.</text>
</comment>
<comment type="subcellular location">
    <subcellularLocation>
        <location evidence="1">Periplasm</location>
    </subcellularLocation>
</comment>
<dbReference type="GO" id="GO:0015833">
    <property type="term" value="P:peptide transport"/>
    <property type="evidence" value="ECO:0007669"/>
    <property type="project" value="TreeGrafter"/>
</dbReference>
<organism evidence="6 7">
    <name type="scientific">Agrobacterium rosae</name>
    <dbReference type="NCBI Taxonomy" id="1972867"/>
    <lineage>
        <taxon>Bacteria</taxon>
        <taxon>Pseudomonadati</taxon>
        <taxon>Pseudomonadota</taxon>
        <taxon>Alphaproteobacteria</taxon>
        <taxon>Hyphomicrobiales</taxon>
        <taxon>Rhizobiaceae</taxon>
        <taxon>Rhizobium/Agrobacterium group</taxon>
        <taxon>Agrobacterium</taxon>
    </lineage>
</organism>
<evidence type="ECO:0000256" key="2">
    <source>
        <dbReference type="ARBA" id="ARBA00005695"/>
    </source>
</evidence>
<dbReference type="PANTHER" id="PTHR30290">
    <property type="entry name" value="PERIPLASMIC BINDING COMPONENT OF ABC TRANSPORTER"/>
    <property type="match status" value="1"/>
</dbReference>
<dbReference type="STRING" id="1907666.DSM25559_2476"/>
<protein>
    <submittedName>
        <fullName evidence="5">ABC transporter substrate-binding protein</fullName>
    </submittedName>
    <submittedName>
        <fullName evidence="6">Dipeptide-binding protein</fullName>
    </submittedName>
</protein>
<gene>
    <name evidence="6" type="primary">dppA_4</name>
    <name evidence="6" type="ORF">DSM25559_2476</name>
    <name evidence="5" type="ORF">RMR22_17345</name>
</gene>
<reference evidence="7" key="1">
    <citation type="submission" date="2016-10" db="EMBL/GenBank/DDBJ databases">
        <authorList>
            <person name="Wibberg D."/>
        </authorList>
    </citation>
    <scope>NUCLEOTIDE SEQUENCE [LARGE SCALE GENOMIC DNA]</scope>
</reference>
<feature type="domain" description="Solute-binding protein family 5" evidence="4">
    <location>
        <begin position="73"/>
        <end position="422"/>
    </location>
</feature>
<dbReference type="InterPro" id="IPR030678">
    <property type="entry name" value="Peptide/Ni-bd"/>
</dbReference>
<dbReference type="PIRSF" id="PIRSF002741">
    <property type="entry name" value="MppA"/>
    <property type="match status" value="1"/>
</dbReference>
<dbReference type="GO" id="GO:1904680">
    <property type="term" value="F:peptide transmembrane transporter activity"/>
    <property type="evidence" value="ECO:0007669"/>
    <property type="project" value="TreeGrafter"/>
</dbReference>
<dbReference type="Gene3D" id="3.10.105.10">
    <property type="entry name" value="Dipeptide-binding Protein, Domain 3"/>
    <property type="match status" value="1"/>
</dbReference>
<evidence type="ECO:0000313" key="5">
    <source>
        <dbReference type="EMBL" id="MDX8304022.1"/>
    </source>
</evidence>
<evidence type="ECO:0000256" key="3">
    <source>
        <dbReference type="SAM" id="SignalP"/>
    </source>
</evidence>
<reference evidence="5" key="3">
    <citation type="journal article" date="2023" name="Phytobiomes J">
        <title>Deciphering the key players within the bacterial microbiota associated with aerial crown gall tumors on rhododendron: Insights into the gallobiome.</title>
        <authorList>
            <person name="Kuzmanovic N."/>
            <person name="Nesme J."/>
            <person name="Wolf J."/>
            <person name="Neumann-Schaal M."/>
            <person name="Petersen J."/>
            <person name="Fernandez-Gnecco G."/>
            <person name="Sproeer C."/>
            <person name="Bunk B."/>
            <person name="Overmann J."/>
            <person name="Sorensen S.J."/>
            <person name="Idczak E."/>
            <person name="Smalla K."/>
        </authorList>
    </citation>
    <scope>NUCLEOTIDE SEQUENCE</scope>
    <source>
        <strain evidence="5">Rho-11.1</strain>
    </source>
</reference>
<dbReference type="RefSeq" id="WP_077120090.1">
    <property type="nucleotide sequence ID" value="NZ_CP192782.1"/>
</dbReference>